<dbReference type="GO" id="GO:0003677">
    <property type="term" value="F:DNA binding"/>
    <property type="evidence" value="ECO:0007669"/>
    <property type="project" value="UniProtKB-KW"/>
</dbReference>
<dbReference type="Gene3D" id="1.10.10.10">
    <property type="entry name" value="Winged helix-like DNA-binding domain superfamily/Winged helix DNA-binding domain"/>
    <property type="match status" value="1"/>
</dbReference>
<dbReference type="InterPro" id="IPR001789">
    <property type="entry name" value="Sig_transdc_resp-reg_receiver"/>
</dbReference>
<dbReference type="Pfam" id="PF00196">
    <property type="entry name" value="GerE"/>
    <property type="match status" value="1"/>
</dbReference>
<dbReference type="FunFam" id="3.40.50.2300:FF:000018">
    <property type="entry name" value="DNA-binding transcriptional regulator NtrC"/>
    <property type="match status" value="1"/>
</dbReference>
<dbReference type="PANTHER" id="PTHR44688">
    <property type="entry name" value="DNA-BINDING TRANSCRIPTIONAL ACTIVATOR DEVR_DOSR"/>
    <property type="match status" value="1"/>
</dbReference>
<keyword evidence="1 6" id="KW-0597">Phosphoprotein</keyword>
<comment type="caution">
    <text evidence="9">The sequence shown here is derived from an EMBL/GenBank/DDBJ whole genome shotgun (WGS) entry which is preliminary data.</text>
</comment>
<dbReference type="Pfam" id="PF00072">
    <property type="entry name" value="Response_reg"/>
    <property type="match status" value="1"/>
</dbReference>
<dbReference type="RefSeq" id="WP_163674019.1">
    <property type="nucleotide sequence ID" value="NZ_JAAIYP010000005.1"/>
</dbReference>
<dbReference type="GO" id="GO:0006355">
    <property type="term" value="P:regulation of DNA-templated transcription"/>
    <property type="evidence" value="ECO:0007669"/>
    <property type="project" value="InterPro"/>
</dbReference>
<evidence type="ECO:0000313" key="10">
    <source>
        <dbReference type="Proteomes" id="UP000480684"/>
    </source>
</evidence>
<evidence type="ECO:0000256" key="1">
    <source>
        <dbReference type="ARBA" id="ARBA00022553"/>
    </source>
</evidence>
<keyword evidence="5" id="KW-0804">Transcription</keyword>
<dbReference type="EMBL" id="JAAIYP010000005">
    <property type="protein sequence ID" value="NFV78765.1"/>
    <property type="molecule type" value="Genomic_DNA"/>
</dbReference>
<evidence type="ECO:0000313" key="9">
    <source>
        <dbReference type="EMBL" id="NFV78765.1"/>
    </source>
</evidence>
<dbReference type="SUPFAM" id="SSF46894">
    <property type="entry name" value="C-terminal effector domain of the bipartite response regulators"/>
    <property type="match status" value="1"/>
</dbReference>
<gene>
    <name evidence="9" type="ORF">G4223_01360</name>
</gene>
<dbReference type="AlphaFoldDB" id="A0A7C9QRG4"/>
<name>A0A7C9QRG4_9PROT</name>
<evidence type="ECO:0000256" key="3">
    <source>
        <dbReference type="ARBA" id="ARBA00023015"/>
    </source>
</evidence>
<evidence type="ECO:0000259" key="8">
    <source>
        <dbReference type="PROSITE" id="PS50110"/>
    </source>
</evidence>
<feature type="domain" description="Response regulatory" evidence="8">
    <location>
        <begin position="5"/>
        <end position="119"/>
    </location>
</feature>
<feature type="modified residue" description="4-aspartylphosphate" evidence="6">
    <location>
        <position position="54"/>
    </location>
</feature>
<evidence type="ECO:0000256" key="6">
    <source>
        <dbReference type="PROSITE-ProRule" id="PRU00169"/>
    </source>
</evidence>
<sequence>MSDPTVFIVDDDAAVRHCMSVMCDLAGLRCETFADAESFMAGYRPNRPGCLVVDQRMPGMSGLELLDWMGRQDAPLPVIVITGHGEVPVAVTAFRGGAWDFLEKPFPETYFLERVRAAFAHDAESRQRAGEQADVFARYRRLSRRERAVMELLVQGLANKLIAAELDIGIRTVESHRANVLKKMGAPSLSELTRLHLRLNGKDV</sequence>
<dbReference type="PANTHER" id="PTHR44688:SF16">
    <property type="entry name" value="DNA-BINDING TRANSCRIPTIONAL ACTIVATOR DEVR_DOSR"/>
    <property type="match status" value="1"/>
</dbReference>
<dbReference type="CDD" id="cd06170">
    <property type="entry name" value="LuxR_C_like"/>
    <property type="match status" value="1"/>
</dbReference>
<keyword evidence="4" id="KW-0238">DNA-binding</keyword>
<dbReference type="GO" id="GO:0000160">
    <property type="term" value="P:phosphorelay signal transduction system"/>
    <property type="evidence" value="ECO:0007669"/>
    <property type="project" value="UniProtKB-KW"/>
</dbReference>
<keyword evidence="10" id="KW-1185">Reference proteome</keyword>
<dbReference type="InterPro" id="IPR000792">
    <property type="entry name" value="Tscrpt_reg_LuxR_C"/>
</dbReference>
<dbReference type="PROSITE" id="PS00622">
    <property type="entry name" value="HTH_LUXR_1"/>
    <property type="match status" value="1"/>
</dbReference>
<protein>
    <submittedName>
        <fullName evidence="9">Response regulator transcription factor</fullName>
    </submittedName>
</protein>
<dbReference type="PROSITE" id="PS50043">
    <property type="entry name" value="HTH_LUXR_2"/>
    <property type="match status" value="1"/>
</dbReference>
<dbReference type="SUPFAM" id="SSF52172">
    <property type="entry name" value="CheY-like"/>
    <property type="match status" value="1"/>
</dbReference>
<reference evidence="9 10" key="1">
    <citation type="submission" date="2020-02" db="EMBL/GenBank/DDBJ databases">
        <authorList>
            <person name="Dziuba M."/>
            <person name="Kuznetsov B."/>
            <person name="Mardanov A."/>
            <person name="Ravin N."/>
            <person name="Grouzdev D."/>
        </authorList>
    </citation>
    <scope>NUCLEOTIDE SEQUENCE [LARGE SCALE GENOMIC DNA]</scope>
    <source>
        <strain evidence="9 10">SpK</strain>
    </source>
</reference>
<evidence type="ECO:0000259" key="7">
    <source>
        <dbReference type="PROSITE" id="PS50043"/>
    </source>
</evidence>
<dbReference type="SMART" id="SM00421">
    <property type="entry name" value="HTH_LUXR"/>
    <property type="match status" value="1"/>
</dbReference>
<dbReference type="Proteomes" id="UP000480684">
    <property type="component" value="Unassembled WGS sequence"/>
</dbReference>
<dbReference type="PRINTS" id="PR00038">
    <property type="entry name" value="HTHLUXR"/>
</dbReference>
<dbReference type="SMART" id="SM00448">
    <property type="entry name" value="REC"/>
    <property type="match status" value="1"/>
</dbReference>
<evidence type="ECO:0000256" key="5">
    <source>
        <dbReference type="ARBA" id="ARBA00023163"/>
    </source>
</evidence>
<evidence type="ECO:0000256" key="4">
    <source>
        <dbReference type="ARBA" id="ARBA00023125"/>
    </source>
</evidence>
<proteinExistence type="predicted"/>
<organism evidence="9 10">
    <name type="scientific">Magnetospirillum aberrantis SpK</name>
    <dbReference type="NCBI Taxonomy" id="908842"/>
    <lineage>
        <taxon>Bacteria</taxon>
        <taxon>Pseudomonadati</taxon>
        <taxon>Pseudomonadota</taxon>
        <taxon>Alphaproteobacteria</taxon>
        <taxon>Rhodospirillales</taxon>
        <taxon>Rhodospirillaceae</taxon>
        <taxon>Magnetospirillum</taxon>
    </lineage>
</organism>
<dbReference type="InterPro" id="IPR036388">
    <property type="entry name" value="WH-like_DNA-bd_sf"/>
</dbReference>
<dbReference type="Gene3D" id="3.40.50.2300">
    <property type="match status" value="1"/>
</dbReference>
<dbReference type="InterPro" id="IPR011006">
    <property type="entry name" value="CheY-like_superfamily"/>
</dbReference>
<feature type="domain" description="HTH luxR-type" evidence="7">
    <location>
        <begin position="135"/>
        <end position="200"/>
    </location>
</feature>
<dbReference type="InterPro" id="IPR016032">
    <property type="entry name" value="Sig_transdc_resp-reg_C-effctor"/>
</dbReference>
<accession>A0A7C9QRG4</accession>
<evidence type="ECO:0000256" key="2">
    <source>
        <dbReference type="ARBA" id="ARBA00023012"/>
    </source>
</evidence>
<dbReference type="PROSITE" id="PS50110">
    <property type="entry name" value="RESPONSE_REGULATORY"/>
    <property type="match status" value="1"/>
</dbReference>
<keyword evidence="2" id="KW-0902">Two-component regulatory system</keyword>
<keyword evidence="3" id="KW-0805">Transcription regulation</keyword>